<keyword evidence="3" id="KW-1185">Reference proteome</keyword>
<accession>A0A8H4QZY8</accession>
<reference evidence="2 3" key="1">
    <citation type="submission" date="2019-12" db="EMBL/GenBank/DDBJ databases">
        <authorList>
            <person name="Floudas D."/>
            <person name="Bentzer J."/>
            <person name="Ahren D."/>
            <person name="Johansson T."/>
            <person name="Persson P."/>
            <person name="Tunlid A."/>
        </authorList>
    </citation>
    <scope>NUCLEOTIDE SEQUENCE [LARGE SCALE GENOMIC DNA]</scope>
    <source>
        <strain evidence="2 3">CBS 102.39</strain>
    </source>
</reference>
<feature type="compositionally biased region" description="Polar residues" evidence="1">
    <location>
        <begin position="235"/>
        <end position="244"/>
    </location>
</feature>
<feature type="compositionally biased region" description="Polar residues" evidence="1">
    <location>
        <begin position="59"/>
        <end position="70"/>
    </location>
</feature>
<protein>
    <submittedName>
        <fullName evidence="2">Uncharacterized protein</fullName>
    </submittedName>
</protein>
<feature type="region of interest" description="Disordered" evidence="1">
    <location>
        <begin position="17"/>
        <end position="70"/>
    </location>
</feature>
<evidence type="ECO:0000256" key="1">
    <source>
        <dbReference type="SAM" id="MobiDB-lite"/>
    </source>
</evidence>
<organism evidence="2 3">
    <name type="scientific">Agrocybe pediades</name>
    <dbReference type="NCBI Taxonomy" id="84607"/>
    <lineage>
        <taxon>Eukaryota</taxon>
        <taxon>Fungi</taxon>
        <taxon>Dikarya</taxon>
        <taxon>Basidiomycota</taxon>
        <taxon>Agaricomycotina</taxon>
        <taxon>Agaricomycetes</taxon>
        <taxon>Agaricomycetidae</taxon>
        <taxon>Agaricales</taxon>
        <taxon>Agaricineae</taxon>
        <taxon>Strophariaceae</taxon>
        <taxon>Agrocybe</taxon>
    </lineage>
</organism>
<feature type="region of interest" description="Disordered" evidence="1">
    <location>
        <begin position="235"/>
        <end position="313"/>
    </location>
</feature>
<feature type="compositionally biased region" description="Basic residues" evidence="1">
    <location>
        <begin position="18"/>
        <end position="34"/>
    </location>
</feature>
<feature type="compositionally biased region" description="Low complexity" evidence="1">
    <location>
        <begin position="387"/>
        <end position="396"/>
    </location>
</feature>
<evidence type="ECO:0000313" key="3">
    <source>
        <dbReference type="Proteomes" id="UP000521872"/>
    </source>
</evidence>
<feature type="region of interest" description="Disordered" evidence="1">
    <location>
        <begin position="340"/>
        <end position="425"/>
    </location>
</feature>
<gene>
    <name evidence="2" type="ORF">D9613_005387</name>
</gene>
<proteinExistence type="predicted"/>
<dbReference type="EMBL" id="JAACJL010000016">
    <property type="protein sequence ID" value="KAF4619746.1"/>
    <property type="molecule type" value="Genomic_DNA"/>
</dbReference>
<feature type="compositionally biased region" description="Acidic residues" evidence="1">
    <location>
        <begin position="401"/>
        <end position="411"/>
    </location>
</feature>
<feature type="compositionally biased region" description="Basic and acidic residues" evidence="1">
    <location>
        <begin position="376"/>
        <end position="386"/>
    </location>
</feature>
<comment type="caution">
    <text evidence="2">The sequence shown here is derived from an EMBL/GenBank/DDBJ whole genome shotgun (WGS) entry which is preliminary data.</text>
</comment>
<feature type="compositionally biased region" description="Acidic residues" evidence="1">
    <location>
        <begin position="356"/>
        <end position="369"/>
    </location>
</feature>
<feature type="compositionally biased region" description="Polar residues" evidence="1">
    <location>
        <begin position="412"/>
        <end position="425"/>
    </location>
</feature>
<name>A0A8H4QZY8_9AGAR</name>
<dbReference type="AlphaFoldDB" id="A0A8H4QZY8"/>
<dbReference type="Proteomes" id="UP000521872">
    <property type="component" value="Unassembled WGS sequence"/>
</dbReference>
<evidence type="ECO:0000313" key="2">
    <source>
        <dbReference type="EMBL" id="KAF4619746.1"/>
    </source>
</evidence>
<sequence length="461" mass="50031">MPLGEVPITSYFQVKSLSQKRRIATHSARPTKKKKGEDSNAVAGPSTSPQRIDEHFQASLPSSSKNAKATILTSCRDTDGRGPRKQLEVSPLSNETPCYLRREAQLGLDNVTSGGPVINTTYSRCSGTAAVAGRPNNAAEHVRNIHPANGIAPKSQAQIGRDALVNDSRQVEEVIPSSQSQSEMTWNPANDAVLMRPPRDINKSMHSKANMYTSVRHASSALQGSDTDVEDLNSVIPSSQSQPPLTIHDTPKKPFRPAAKPLQKPTANECIPSSQSQEIDLVIPSDEEEKPLPNLAATPYPVKHSPTKPKGDLARTLSDELFPVPIQHSLFADIFEDIGKSSSQQEASPNAIDKQPEEEFSVTESESETECVAKPVMERREDHKDLPPSSSSVASPHVEQESQEDGDDEYEPNSSGVHSVESTLGGTLTVISQPLAVKEFEEMFGSGDESYPPDFPMSLRS</sequence>